<dbReference type="SUPFAM" id="SSF55729">
    <property type="entry name" value="Acyl-CoA N-acyltransferases (Nat)"/>
    <property type="match status" value="1"/>
</dbReference>
<keyword evidence="1 4" id="KW-0808">Transferase</keyword>
<dbReference type="Proteomes" id="UP000184310">
    <property type="component" value="Unassembled WGS sequence"/>
</dbReference>
<organism evidence="4 5">
    <name type="scientific">Clostridium cavendishii DSM 21758</name>
    <dbReference type="NCBI Taxonomy" id="1121302"/>
    <lineage>
        <taxon>Bacteria</taxon>
        <taxon>Bacillati</taxon>
        <taxon>Bacillota</taxon>
        <taxon>Clostridia</taxon>
        <taxon>Eubacteriales</taxon>
        <taxon>Clostridiaceae</taxon>
        <taxon>Clostridium</taxon>
    </lineage>
</organism>
<dbReference type="PROSITE" id="PS51186">
    <property type="entry name" value="GNAT"/>
    <property type="match status" value="1"/>
</dbReference>
<dbReference type="STRING" id="1121302.SAMN02745163_01326"/>
<keyword evidence="5" id="KW-1185">Reference proteome</keyword>
<dbReference type="CDD" id="cd04301">
    <property type="entry name" value="NAT_SF"/>
    <property type="match status" value="1"/>
</dbReference>
<dbReference type="Pfam" id="PF00583">
    <property type="entry name" value="Acetyltransf_1"/>
    <property type="match status" value="1"/>
</dbReference>
<dbReference type="InterPro" id="IPR016181">
    <property type="entry name" value="Acyl_CoA_acyltransferase"/>
</dbReference>
<dbReference type="RefSeq" id="WP_072985897.1">
    <property type="nucleotide sequence ID" value="NZ_FQZB01000006.1"/>
</dbReference>
<evidence type="ECO:0000313" key="4">
    <source>
        <dbReference type="EMBL" id="SHJ11059.1"/>
    </source>
</evidence>
<dbReference type="EMBL" id="FQZB01000006">
    <property type="protein sequence ID" value="SHJ11059.1"/>
    <property type="molecule type" value="Genomic_DNA"/>
</dbReference>
<name>A0A1M6GM82_9CLOT</name>
<dbReference type="PANTHER" id="PTHR43420:SF47">
    <property type="entry name" value="N-ACETYLTRANSFERASE DOMAIN-CONTAINING PROTEIN"/>
    <property type="match status" value="1"/>
</dbReference>
<dbReference type="OrthoDB" id="9127144at2"/>
<protein>
    <submittedName>
        <fullName evidence="4">Diamine N-acetyltransferase</fullName>
    </submittedName>
</protein>
<gene>
    <name evidence="4" type="ORF">SAMN02745163_01326</name>
</gene>
<dbReference type="InterPro" id="IPR050680">
    <property type="entry name" value="YpeA/RimI_acetyltransf"/>
</dbReference>
<dbReference type="Gene3D" id="3.40.630.30">
    <property type="match status" value="1"/>
</dbReference>
<sequence length="151" mass="17624">MNIYLKEIDKSNWEKCILLTTNKDNIHYLGEEFIASNAYSIVQSNFENGWITKAIYDENTMVGFTMYGYCYEDNLYEISRIMIDHKYQGKGYGKAALGKVIEEMKSFKDCNEIFLSFDQENQIGKKLYESFNFKDTGKIIDGELLYSLSLK</sequence>
<dbReference type="PANTHER" id="PTHR43420">
    <property type="entry name" value="ACETYLTRANSFERASE"/>
    <property type="match status" value="1"/>
</dbReference>
<dbReference type="InterPro" id="IPR000182">
    <property type="entry name" value="GNAT_dom"/>
</dbReference>
<keyword evidence="2" id="KW-0012">Acyltransferase</keyword>
<dbReference type="AlphaFoldDB" id="A0A1M6GM82"/>
<feature type="domain" description="N-acetyltransferase" evidence="3">
    <location>
        <begin position="3"/>
        <end position="151"/>
    </location>
</feature>
<evidence type="ECO:0000313" key="5">
    <source>
        <dbReference type="Proteomes" id="UP000184310"/>
    </source>
</evidence>
<reference evidence="4 5" key="1">
    <citation type="submission" date="2016-11" db="EMBL/GenBank/DDBJ databases">
        <authorList>
            <person name="Jaros S."/>
            <person name="Januszkiewicz K."/>
            <person name="Wedrychowicz H."/>
        </authorList>
    </citation>
    <scope>NUCLEOTIDE SEQUENCE [LARGE SCALE GENOMIC DNA]</scope>
    <source>
        <strain evidence="4 5">DSM 21758</strain>
    </source>
</reference>
<dbReference type="GO" id="GO:0016747">
    <property type="term" value="F:acyltransferase activity, transferring groups other than amino-acyl groups"/>
    <property type="evidence" value="ECO:0007669"/>
    <property type="project" value="InterPro"/>
</dbReference>
<accession>A0A1M6GM82</accession>
<evidence type="ECO:0000256" key="2">
    <source>
        <dbReference type="ARBA" id="ARBA00023315"/>
    </source>
</evidence>
<evidence type="ECO:0000259" key="3">
    <source>
        <dbReference type="PROSITE" id="PS51186"/>
    </source>
</evidence>
<proteinExistence type="predicted"/>
<evidence type="ECO:0000256" key="1">
    <source>
        <dbReference type="ARBA" id="ARBA00022679"/>
    </source>
</evidence>